<proteinExistence type="predicted"/>
<evidence type="ECO:0000256" key="1">
    <source>
        <dbReference type="SAM" id="MobiDB-lite"/>
    </source>
</evidence>
<name>A0A8H3U1D0_VENIN</name>
<gene>
    <name evidence="2" type="ORF">BLS_002151</name>
</gene>
<evidence type="ECO:0000313" key="2">
    <source>
        <dbReference type="EMBL" id="KAE9961415.1"/>
    </source>
</evidence>
<accession>A0A8H3U1D0</accession>
<sequence>MSNQTDSGPDRDDERSETLDGSTLVPTESTDSDASWGNTGPAPWDNGSDPQIRVAEGLANTANEDPELFRQVISSGDRARAARALPDAGDEEDEEEEEEEEEGSEGQEGEGENSEGNK</sequence>
<feature type="compositionally biased region" description="Acidic residues" evidence="1">
    <location>
        <begin position="88"/>
        <end position="118"/>
    </location>
</feature>
<feature type="compositionally biased region" description="Polar residues" evidence="1">
    <location>
        <begin position="19"/>
        <end position="38"/>
    </location>
</feature>
<dbReference type="AlphaFoldDB" id="A0A8H3U1D0"/>
<evidence type="ECO:0000313" key="3">
    <source>
        <dbReference type="Proteomes" id="UP000433883"/>
    </source>
</evidence>
<comment type="caution">
    <text evidence="2">The sequence shown here is derived from an EMBL/GenBank/DDBJ whole genome shotgun (WGS) entry which is preliminary data.</text>
</comment>
<feature type="region of interest" description="Disordered" evidence="1">
    <location>
        <begin position="1"/>
        <end position="118"/>
    </location>
</feature>
<organism evidence="2 3">
    <name type="scientific">Venturia inaequalis</name>
    <name type="common">Apple scab fungus</name>
    <dbReference type="NCBI Taxonomy" id="5025"/>
    <lineage>
        <taxon>Eukaryota</taxon>
        <taxon>Fungi</taxon>
        <taxon>Dikarya</taxon>
        <taxon>Ascomycota</taxon>
        <taxon>Pezizomycotina</taxon>
        <taxon>Dothideomycetes</taxon>
        <taxon>Pleosporomycetidae</taxon>
        <taxon>Venturiales</taxon>
        <taxon>Venturiaceae</taxon>
        <taxon>Venturia</taxon>
    </lineage>
</organism>
<reference evidence="2 3" key="1">
    <citation type="submission" date="2019-11" db="EMBL/GenBank/DDBJ databases">
        <title>Venturia inaequalis Genome Resource.</title>
        <authorList>
            <person name="Lichtner F.J."/>
        </authorList>
    </citation>
    <scope>NUCLEOTIDE SEQUENCE [LARGE SCALE GENOMIC DNA]</scope>
    <source>
        <strain evidence="2">Bline_iso_100314</strain>
    </source>
</reference>
<dbReference type="EMBL" id="WNWQ01001569">
    <property type="protein sequence ID" value="KAE9961415.1"/>
    <property type="molecule type" value="Genomic_DNA"/>
</dbReference>
<feature type="compositionally biased region" description="Basic and acidic residues" evidence="1">
    <location>
        <begin position="8"/>
        <end position="18"/>
    </location>
</feature>
<protein>
    <submittedName>
        <fullName evidence="2">Uncharacterized protein</fullName>
    </submittedName>
</protein>
<dbReference type="Proteomes" id="UP000433883">
    <property type="component" value="Unassembled WGS sequence"/>
</dbReference>